<keyword evidence="1" id="KW-0805">Transcription regulation</keyword>
<dbReference type="PROSITE" id="PS00041">
    <property type="entry name" value="HTH_ARAC_FAMILY_1"/>
    <property type="match status" value="1"/>
</dbReference>
<dbReference type="EMBL" id="UGTI01000001">
    <property type="protein sequence ID" value="SUB78104.1"/>
    <property type="molecule type" value="Genomic_DNA"/>
</dbReference>
<sequence>MMRYSTEHFYQEKINQVIDYISANLHSPLQMDVIADKINVSQRQLLRIMRSALKESLYTYISRQRVERAVLYMQTEKMSLTKLSAMVGYDNPQSFSKAFKKQFGIPPKTYLNELQSQLERYVRSSGNRNNLQAEIYHFEGLELVYIRIFGKYGEEKTYEKAWNKLIRFLKANQALTSKTRFIGLSFDDPNITKPNLCRFYACASVQKKIIPRGEFGTFVLQQGKYAVYTLHGSCFGLQELYNNISVNFEYTIRHGMAFEEYIHYSKQHDKENITKVYIPIK</sequence>
<evidence type="ECO:0000256" key="3">
    <source>
        <dbReference type="ARBA" id="ARBA00023163"/>
    </source>
</evidence>
<evidence type="ECO:0000313" key="5">
    <source>
        <dbReference type="EMBL" id="SUB78104.1"/>
    </source>
</evidence>
<evidence type="ECO:0000256" key="2">
    <source>
        <dbReference type="ARBA" id="ARBA00023125"/>
    </source>
</evidence>
<dbReference type="PANTHER" id="PTHR40055">
    <property type="entry name" value="TRANSCRIPTIONAL REGULATOR YGIV-RELATED"/>
    <property type="match status" value="1"/>
</dbReference>
<evidence type="ECO:0000313" key="6">
    <source>
        <dbReference type="Proteomes" id="UP000254263"/>
    </source>
</evidence>
<gene>
    <name evidence="5" type="primary">soxS</name>
    <name evidence="5" type="ORF">NCTC13100_01257</name>
</gene>
<dbReference type="SMART" id="SM00871">
    <property type="entry name" value="AraC_E_bind"/>
    <property type="match status" value="1"/>
</dbReference>
<organism evidence="5 6">
    <name type="scientific">Porphyromonas macacae</name>
    <dbReference type="NCBI Taxonomy" id="28115"/>
    <lineage>
        <taxon>Bacteria</taxon>
        <taxon>Pseudomonadati</taxon>
        <taxon>Bacteroidota</taxon>
        <taxon>Bacteroidia</taxon>
        <taxon>Bacteroidales</taxon>
        <taxon>Porphyromonadaceae</taxon>
        <taxon>Porphyromonas</taxon>
    </lineage>
</organism>
<proteinExistence type="predicted"/>
<dbReference type="InterPro" id="IPR018060">
    <property type="entry name" value="HTH_AraC"/>
</dbReference>
<feature type="domain" description="HTH araC/xylS-type" evidence="4">
    <location>
        <begin position="15"/>
        <end position="113"/>
    </location>
</feature>
<name>A0A379DJH9_9PORP</name>
<dbReference type="SMART" id="SM00342">
    <property type="entry name" value="HTH_ARAC"/>
    <property type="match status" value="1"/>
</dbReference>
<dbReference type="InterPro" id="IPR018062">
    <property type="entry name" value="HTH_AraC-typ_CS"/>
</dbReference>
<protein>
    <submittedName>
        <fullName evidence="5">Regulatory protein soxS</fullName>
    </submittedName>
</protein>
<dbReference type="Proteomes" id="UP000254263">
    <property type="component" value="Unassembled WGS sequence"/>
</dbReference>
<dbReference type="Gene3D" id="1.10.10.60">
    <property type="entry name" value="Homeodomain-like"/>
    <property type="match status" value="2"/>
</dbReference>
<evidence type="ECO:0000256" key="1">
    <source>
        <dbReference type="ARBA" id="ARBA00023015"/>
    </source>
</evidence>
<evidence type="ECO:0000259" key="4">
    <source>
        <dbReference type="PROSITE" id="PS01124"/>
    </source>
</evidence>
<dbReference type="Pfam" id="PF12833">
    <property type="entry name" value="HTH_18"/>
    <property type="match status" value="1"/>
</dbReference>
<reference evidence="5 6" key="1">
    <citation type="submission" date="2018-06" db="EMBL/GenBank/DDBJ databases">
        <authorList>
            <consortium name="Pathogen Informatics"/>
            <person name="Doyle S."/>
        </authorList>
    </citation>
    <scope>NUCLEOTIDE SEQUENCE [LARGE SCALE GENOMIC DNA]</scope>
    <source>
        <strain evidence="5 6">NCTC13100</strain>
    </source>
</reference>
<dbReference type="PROSITE" id="PS01124">
    <property type="entry name" value="HTH_ARAC_FAMILY_2"/>
    <property type="match status" value="1"/>
</dbReference>
<dbReference type="InterPro" id="IPR009057">
    <property type="entry name" value="Homeodomain-like_sf"/>
</dbReference>
<keyword evidence="2" id="KW-0238">DNA-binding</keyword>
<dbReference type="AlphaFoldDB" id="A0A379DJH9"/>
<dbReference type="GO" id="GO:0003700">
    <property type="term" value="F:DNA-binding transcription factor activity"/>
    <property type="evidence" value="ECO:0007669"/>
    <property type="project" value="InterPro"/>
</dbReference>
<dbReference type="Pfam" id="PF06445">
    <property type="entry name" value="GyrI-like"/>
    <property type="match status" value="1"/>
</dbReference>
<dbReference type="SUPFAM" id="SSF55136">
    <property type="entry name" value="Probable bacterial effector-binding domain"/>
    <property type="match status" value="1"/>
</dbReference>
<dbReference type="InterPro" id="IPR020449">
    <property type="entry name" value="Tscrpt_reg_AraC-type_HTH"/>
</dbReference>
<dbReference type="SUPFAM" id="SSF46689">
    <property type="entry name" value="Homeodomain-like"/>
    <property type="match status" value="2"/>
</dbReference>
<dbReference type="PRINTS" id="PR00032">
    <property type="entry name" value="HTHARAC"/>
</dbReference>
<dbReference type="Gene3D" id="3.20.80.10">
    <property type="entry name" value="Regulatory factor, effector binding domain"/>
    <property type="match status" value="1"/>
</dbReference>
<dbReference type="PANTHER" id="PTHR40055:SF1">
    <property type="entry name" value="TRANSCRIPTIONAL REGULATOR YGIV-RELATED"/>
    <property type="match status" value="1"/>
</dbReference>
<dbReference type="InterPro" id="IPR010499">
    <property type="entry name" value="AraC_E-bd"/>
</dbReference>
<keyword evidence="3" id="KW-0804">Transcription</keyword>
<dbReference type="InterPro" id="IPR029442">
    <property type="entry name" value="GyrI-like"/>
</dbReference>
<dbReference type="InterPro" id="IPR050908">
    <property type="entry name" value="SmbC-like"/>
</dbReference>
<accession>A0A379DJH9</accession>
<dbReference type="GO" id="GO:0043565">
    <property type="term" value="F:sequence-specific DNA binding"/>
    <property type="evidence" value="ECO:0007669"/>
    <property type="project" value="InterPro"/>
</dbReference>
<dbReference type="InterPro" id="IPR011256">
    <property type="entry name" value="Reg_factor_effector_dom_sf"/>
</dbReference>